<evidence type="ECO:0000256" key="12">
    <source>
        <dbReference type="PIRSR" id="PIRSR009283-1"/>
    </source>
</evidence>
<keyword evidence="8" id="KW-0560">Oxidoreductase</keyword>
<evidence type="ECO:0000256" key="5">
    <source>
        <dbReference type="ARBA" id="ARBA00022737"/>
    </source>
</evidence>
<evidence type="ECO:0000256" key="9">
    <source>
        <dbReference type="ARBA" id="ARBA00023004"/>
    </source>
</evidence>
<dbReference type="NCBIfam" id="TIGR01263">
    <property type="entry name" value="4HPPD"/>
    <property type="match status" value="1"/>
</dbReference>
<dbReference type="CDD" id="cd07250">
    <property type="entry name" value="HPPD_C_like"/>
    <property type="match status" value="1"/>
</dbReference>
<keyword evidence="15" id="KW-0670">Pyruvate</keyword>
<dbReference type="OrthoDB" id="414569at2759"/>
<comment type="similarity">
    <text evidence="2 11">Belongs to the 4HPPD family.</text>
</comment>
<protein>
    <recommendedName>
        <fullName evidence="3 11">4-hydroxyphenylpyruvate dioxygenase</fullName>
    </recommendedName>
</protein>
<evidence type="ECO:0000256" key="2">
    <source>
        <dbReference type="ARBA" id="ARBA00005877"/>
    </source>
</evidence>
<organism evidence="15 16">
    <name type="scientific">Talaromyces islandicus</name>
    <name type="common">Penicillium islandicum</name>
    <dbReference type="NCBI Taxonomy" id="28573"/>
    <lineage>
        <taxon>Eukaryota</taxon>
        <taxon>Fungi</taxon>
        <taxon>Dikarya</taxon>
        <taxon>Ascomycota</taxon>
        <taxon>Pezizomycotina</taxon>
        <taxon>Eurotiomycetes</taxon>
        <taxon>Eurotiomycetidae</taxon>
        <taxon>Eurotiales</taxon>
        <taxon>Trichocomaceae</taxon>
        <taxon>Talaromyces</taxon>
        <taxon>Talaromyces sect. Islandici</taxon>
    </lineage>
</organism>
<dbReference type="OMA" id="DMCSEYS"/>
<dbReference type="InterPro" id="IPR029068">
    <property type="entry name" value="Glyas_Bleomycin-R_OHBP_Dase"/>
</dbReference>
<dbReference type="GO" id="GO:0046872">
    <property type="term" value="F:metal ion binding"/>
    <property type="evidence" value="ECO:0007669"/>
    <property type="project" value="UniProtKB-KW"/>
</dbReference>
<dbReference type="PIRSF" id="PIRSF009283">
    <property type="entry name" value="HPP_dOase"/>
    <property type="match status" value="1"/>
</dbReference>
<dbReference type="GO" id="GO:0006572">
    <property type="term" value="P:L-tyrosine catabolic process"/>
    <property type="evidence" value="ECO:0007669"/>
    <property type="project" value="UniProtKB-KW"/>
</dbReference>
<evidence type="ECO:0000256" key="10">
    <source>
        <dbReference type="ARBA" id="ARBA00023232"/>
    </source>
</evidence>
<dbReference type="Proteomes" id="UP000054383">
    <property type="component" value="Unassembled WGS sequence"/>
</dbReference>
<keyword evidence="16" id="KW-1185">Reference proteome</keyword>
<dbReference type="STRING" id="28573.A0A0U1LI60"/>
<keyword evidence="5" id="KW-0677">Repeat</keyword>
<dbReference type="PANTHER" id="PTHR11959:SF1">
    <property type="entry name" value="4-HYDROXYPHENYLPYRUVATE DIOXYGENASE"/>
    <property type="match status" value="1"/>
</dbReference>
<name>A0A0U1LI60_TALIS</name>
<dbReference type="SUPFAM" id="SSF54593">
    <property type="entry name" value="Glyoxalase/Bleomycin resistance protein/Dihydroxybiphenyl dioxygenase"/>
    <property type="match status" value="1"/>
</dbReference>
<dbReference type="CDD" id="cd08342">
    <property type="entry name" value="HPPD_N_like"/>
    <property type="match status" value="1"/>
</dbReference>
<dbReference type="InterPro" id="IPR041736">
    <property type="entry name" value="4OHPhenylPyrv_dOase_N"/>
</dbReference>
<proteinExistence type="inferred from homology"/>
<evidence type="ECO:0000256" key="13">
    <source>
        <dbReference type="SAM" id="MobiDB-lite"/>
    </source>
</evidence>
<keyword evidence="7 15" id="KW-0223">Dioxygenase</keyword>
<evidence type="ECO:0000256" key="8">
    <source>
        <dbReference type="ARBA" id="ARBA00023002"/>
    </source>
</evidence>
<accession>A0A0U1LI60</accession>
<dbReference type="PROSITE" id="PS51819">
    <property type="entry name" value="VOC"/>
    <property type="match status" value="2"/>
</dbReference>
<feature type="domain" description="VOC" evidence="14">
    <location>
        <begin position="33"/>
        <end position="178"/>
    </location>
</feature>
<evidence type="ECO:0000256" key="3">
    <source>
        <dbReference type="ARBA" id="ARBA00013222"/>
    </source>
</evidence>
<dbReference type="InterPro" id="IPR005956">
    <property type="entry name" value="4OHPhenylPyrv_dOase"/>
</dbReference>
<feature type="binding site" evidence="12">
    <location>
        <position position="296"/>
    </location>
    <ligand>
        <name>Fe cation</name>
        <dbReference type="ChEBI" id="CHEBI:24875"/>
    </ligand>
</feature>
<evidence type="ECO:0000256" key="4">
    <source>
        <dbReference type="ARBA" id="ARBA00022723"/>
    </source>
</evidence>
<comment type="pathway">
    <text evidence="1">Amino-acid degradation; L-phenylalanine degradation; acetoacetate and fumarate from L-phenylalanine: step 3/6.</text>
</comment>
<dbReference type="PANTHER" id="PTHR11959">
    <property type="entry name" value="4-HYDROXYPHENYLPYRUVATE DIOXYGENASE"/>
    <property type="match status" value="1"/>
</dbReference>
<dbReference type="GO" id="GO:0003868">
    <property type="term" value="F:4-hydroxyphenylpyruvate dioxygenase activity"/>
    <property type="evidence" value="ECO:0007669"/>
    <property type="project" value="InterPro"/>
</dbReference>
<evidence type="ECO:0000256" key="6">
    <source>
        <dbReference type="ARBA" id="ARBA00022878"/>
    </source>
</evidence>
<keyword evidence="4 12" id="KW-0479">Metal-binding</keyword>
<dbReference type="AlphaFoldDB" id="A0A0U1LI60"/>
<evidence type="ECO:0000256" key="7">
    <source>
        <dbReference type="ARBA" id="ARBA00022964"/>
    </source>
</evidence>
<dbReference type="UniPathway" id="UPA00139">
    <property type="reaction ID" value="UER00362"/>
</dbReference>
<sequence>MAPSATPVAHSEEQLYTSSNSIDGASNQDVYRGYDHTTWYVGNAKQAASWYVARMGFEVVAYQGLETGSRCTTSYVVSNNNVRFVLTSAVQSITGIEDTASSKERNLVKEIYDHLERHGDAVKDVAFEVDDVDSLFSSAISAGATAVQEPTSISDHHGFVVIAVIKTFGETTHTFINRRNYSGSFFPGFKTVQETDPIQQYLPVIDLGEIDHCVGNHDWNNLESACNFYEECLGFRRYWTVDDRSLTTEYSTMNSIVMASPGSGVVKMPMNEPAVGKKKSQIEEFVQFFNGAGVQHIALQTRDILQTVTNLKKRGVPFISVPDTYYEDLRVRLKKAGMEINESLEALQKLCILVDFDEGGYLLQIFTKPLLDRPTIFLEIIQRNNFDGFGAGNFKALFEAVEREQEKRGNL</sequence>
<dbReference type="Pfam" id="PF00903">
    <property type="entry name" value="Glyoxalase"/>
    <property type="match status" value="2"/>
</dbReference>
<reference evidence="15 16" key="1">
    <citation type="submission" date="2015-04" db="EMBL/GenBank/DDBJ databases">
        <authorList>
            <person name="Syromyatnikov M.Y."/>
            <person name="Popov V.N."/>
        </authorList>
    </citation>
    <scope>NUCLEOTIDE SEQUENCE [LARGE SCALE GENOMIC DNA]</scope>
    <source>
        <strain evidence="15">WF-38-12</strain>
    </source>
</reference>
<dbReference type="FunFam" id="3.10.180.10:FF:000001">
    <property type="entry name" value="4-hydroxyphenylpyruvate dioxygenase"/>
    <property type="match status" value="1"/>
</dbReference>
<feature type="binding site" evidence="12">
    <location>
        <position position="212"/>
    </location>
    <ligand>
        <name>Fe cation</name>
        <dbReference type="ChEBI" id="CHEBI:24875"/>
    </ligand>
</feature>
<evidence type="ECO:0000313" key="16">
    <source>
        <dbReference type="Proteomes" id="UP000054383"/>
    </source>
</evidence>
<gene>
    <name evidence="15" type="ORF">PISL3812_00041</name>
</gene>
<dbReference type="InterPro" id="IPR041735">
    <property type="entry name" value="4OHPhenylPyrv_dOase_C"/>
</dbReference>
<evidence type="ECO:0000256" key="11">
    <source>
        <dbReference type="PIRNR" id="PIRNR009283"/>
    </source>
</evidence>
<dbReference type="Gene3D" id="3.10.180.10">
    <property type="entry name" value="2,3-Dihydroxybiphenyl 1,2-Dioxygenase, domain 1"/>
    <property type="match status" value="2"/>
</dbReference>
<keyword evidence="9 12" id="KW-0408">Iron</keyword>
<evidence type="ECO:0000256" key="1">
    <source>
        <dbReference type="ARBA" id="ARBA00005162"/>
    </source>
</evidence>
<keyword evidence="6" id="KW-0828">Tyrosine catabolism</keyword>
<comment type="cofactor">
    <cofactor evidence="12">
        <name>Fe cation</name>
        <dbReference type="ChEBI" id="CHEBI:24875"/>
    </cofactor>
    <text evidence="12">Binds 1 Fe cation per subunit.</text>
</comment>
<dbReference type="GO" id="GO:0006559">
    <property type="term" value="P:L-phenylalanine catabolic process"/>
    <property type="evidence" value="ECO:0007669"/>
    <property type="project" value="UniProtKB-UniPathway"/>
</dbReference>
<dbReference type="InterPro" id="IPR037523">
    <property type="entry name" value="VOC_core"/>
</dbReference>
<feature type="domain" description="VOC" evidence="14">
    <location>
        <begin position="209"/>
        <end position="368"/>
    </location>
</feature>
<dbReference type="InterPro" id="IPR004360">
    <property type="entry name" value="Glyas_Fos-R_dOase_dom"/>
</dbReference>
<keyword evidence="10" id="KW-0585">Phenylalanine catabolism</keyword>
<feature type="binding site" evidence="12">
    <location>
        <position position="379"/>
    </location>
    <ligand>
        <name>Fe cation</name>
        <dbReference type="ChEBI" id="CHEBI:24875"/>
    </ligand>
</feature>
<dbReference type="EMBL" id="CVMT01000001">
    <property type="protein sequence ID" value="CRG82697.1"/>
    <property type="molecule type" value="Genomic_DNA"/>
</dbReference>
<dbReference type="FunFam" id="3.10.180.10:FF:000020">
    <property type="entry name" value="4-hydroxyphenylpyruvate dioxygenase"/>
    <property type="match status" value="1"/>
</dbReference>
<evidence type="ECO:0000259" key="14">
    <source>
        <dbReference type="PROSITE" id="PS51819"/>
    </source>
</evidence>
<evidence type="ECO:0000313" key="15">
    <source>
        <dbReference type="EMBL" id="CRG82697.1"/>
    </source>
</evidence>
<feature type="region of interest" description="Disordered" evidence="13">
    <location>
        <begin position="1"/>
        <end position="21"/>
    </location>
</feature>